<evidence type="ECO:0000313" key="2">
    <source>
        <dbReference type="EMBL" id="CAD8080868.1"/>
    </source>
</evidence>
<sequence>MNFNKNRRVTLFQILGRGRVNKKQSPKHKKSSTIDHVQLPQLYDNFLTEHTLRLGYQKQQKSIKIKDDFPVNTSLSVSTRSPVRLQSILQSGQINIKIDQLLNRKKYVKSSIHMKLH</sequence>
<reference evidence="2" key="1">
    <citation type="submission" date="2021-01" db="EMBL/GenBank/DDBJ databases">
        <authorList>
            <consortium name="Genoscope - CEA"/>
            <person name="William W."/>
        </authorList>
    </citation>
    <scope>NUCLEOTIDE SEQUENCE</scope>
</reference>
<evidence type="ECO:0000313" key="3">
    <source>
        <dbReference type="Proteomes" id="UP000688137"/>
    </source>
</evidence>
<proteinExistence type="predicted"/>
<dbReference type="Proteomes" id="UP000688137">
    <property type="component" value="Unassembled WGS sequence"/>
</dbReference>
<dbReference type="EMBL" id="CAJJDM010000066">
    <property type="protein sequence ID" value="CAD8080864.1"/>
    <property type="molecule type" value="Genomic_DNA"/>
</dbReference>
<gene>
    <name evidence="1" type="ORF">PPRIM_AZ9-3.1.T0640203</name>
    <name evidence="2" type="ORF">PPRIM_AZ9-3.1.T0640205</name>
</gene>
<dbReference type="EMBL" id="CAJJDM010000066">
    <property type="protein sequence ID" value="CAD8080868.1"/>
    <property type="molecule type" value="Genomic_DNA"/>
</dbReference>
<accession>A0A8S1MKI0</accession>
<comment type="caution">
    <text evidence="2">The sequence shown here is derived from an EMBL/GenBank/DDBJ whole genome shotgun (WGS) entry which is preliminary data.</text>
</comment>
<protein>
    <submittedName>
        <fullName evidence="2">Uncharacterized protein</fullName>
    </submittedName>
</protein>
<name>A0A8S1MKI0_PARPR</name>
<dbReference type="OMA" id="MNFNNNR"/>
<organism evidence="2 3">
    <name type="scientific">Paramecium primaurelia</name>
    <dbReference type="NCBI Taxonomy" id="5886"/>
    <lineage>
        <taxon>Eukaryota</taxon>
        <taxon>Sar</taxon>
        <taxon>Alveolata</taxon>
        <taxon>Ciliophora</taxon>
        <taxon>Intramacronucleata</taxon>
        <taxon>Oligohymenophorea</taxon>
        <taxon>Peniculida</taxon>
        <taxon>Parameciidae</taxon>
        <taxon>Paramecium</taxon>
    </lineage>
</organism>
<dbReference type="AlphaFoldDB" id="A0A8S1MKI0"/>
<evidence type="ECO:0000313" key="1">
    <source>
        <dbReference type="EMBL" id="CAD8080864.1"/>
    </source>
</evidence>
<keyword evidence="3" id="KW-1185">Reference proteome</keyword>